<reference evidence="1 2" key="1">
    <citation type="journal article" date="2019" name="Nat. Med.">
        <title>A library of human gut bacterial isolates paired with longitudinal multiomics data enables mechanistic microbiome research.</title>
        <authorList>
            <person name="Poyet M."/>
            <person name="Groussin M."/>
            <person name="Gibbons S.M."/>
            <person name="Avila-Pacheco J."/>
            <person name="Jiang X."/>
            <person name="Kearney S.M."/>
            <person name="Perrotta A.R."/>
            <person name="Berdy B."/>
            <person name="Zhao S."/>
            <person name="Lieberman T.D."/>
            <person name="Swanson P.K."/>
            <person name="Smith M."/>
            <person name="Roesemann S."/>
            <person name="Alexander J.E."/>
            <person name="Rich S.A."/>
            <person name="Livny J."/>
            <person name="Vlamakis H."/>
            <person name="Clish C."/>
            <person name="Bullock K."/>
            <person name="Deik A."/>
            <person name="Scott J."/>
            <person name="Pierce K.A."/>
            <person name="Xavier R.J."/>
            <person name="Alm E.J."/>
        </authorList>
    </citation>
    <scope>NUCLEOTIDE SEQUENCE [LARGE SCALE GENOMIC DNA]</scope>
    <source>
        <strain evidence="1 2">BIOML-A160</strain>
    </source>
</reference>
<proteinExistence type="predicted"/>
<dbReference type="SUPFAM" id="SSF48208">
    <property type="entry name" value="Six-hairpin glycosidases"/>
    <property type="match status" value="1"/>
</dbReference>
<keyword evidence="1" id="KW-0413">Isomerase</keyword>
<sequence length="53" mass="6342">EYPEWFGYLNRQGEVLLPLKGGKWKGCFHVPRGLFQCWKVLEELRETNEIIHP</sequence>
<dbReference type="Proteomes" id="UP000436825">
    <property type="component" value="Unassembled WGS sequence"/>
</dbReference>
<dbReference type="GO" id="GO:0005975">
    <property type="term" value="P:carbohydrate metabolic process"/>
    <property type="evidence" value="ECO:0007669"/>
    <property type="project" value="InterPro"/>
</dbReference>
<accession>A0A6A2JMS8</accession>
<dbReference type="InterPro" id="IPR008928">
    <property type="entry name" value="6-hairpin_glycosidase_sf"/>
</dbReference>
<dbReference type="AlphaFoldDB" id="A0A6A2JMS8"/>
<organism evidence="1 2">
    <name type="scientific">Bacteroides thetaiotaomicron</name>
    <dbReference type="NCBI Taxonomy" id="818"/>
    <lineage>
        <taxon>Bacteria</taxon>
        <taxon>Pseudomonadati</taxon>
        <taxon>Bacteroidota</taxon>
        <taxon>Bacteroidia</taxon>
        <taxon>Bacteroidales</taxon>
        <taxon>Bacteroidaceae</taxon>
        <taxon>Bacteroides</taxon>
    </lineage>
</organism>
<dbReference type="EMBL" id="WCRW01000034">
    <property type="protein sequence ID" value="KAB4450143.1"/>
    <property type="molecule type" value="Genomic_DNA"/>
</dbReference>
<dbReference type="Gene3D" id="1.50.10.10">
    <property type="match status" value="1"/>
</dbReference>
<feature type="non-terminal residue" evidence="1">
    <location>
        <position position="1"/>
    </location>
</feature>
<protein>
    <submittedName>
        <fullName evidence="1">AGE family epimerase/isomerase</fullName>
    </submittedName>
</protein>
<comment type="caution">
    <text evidence="1">The sequence shown here is derived from an EMBL/GenBank/DDBJ whole genome shotgun (WGS) entry which is preliminary data.</text>
</comment>
<dbReference type="PANTHER" id="PTHR15108">
    <property type="entry name" value="N-ACYLGLUCOSAMINE-2-EPIMERASE"/>
    <property type="match status" value="1"/>
</dbReference>
<dbReference type="GO" id="GO:0016853">
    <property type="term" value="F:isomerase activity"/>
    <property type="evidence" value="ECO:0007669"/>
    <property type="project" value="UniProtKB-KW"/>
</dbReference>
<gene>
    <name evidence="1" type="ORF">GAN75_26365</name>
</gene>
<evidence type="ECO:0000313" key="1">
    <source>
        <dbReference type="EMBL" id="KAB4450143.1"/>
    </source>
</evidence>
<name>A0A6A2JMS8_BACT4</name>
<dbReference type="InterPro" id="IPR012341">
    <property type="entry name" value="6hp_glycosidase-like_sf"/>
</dbReference>
<evidence type="ECO:0000313" key="2">
    <source>
        <dbReference type="Proteomes" id="UP000436825"/>
    </source>
</evidence>